<dbReference type="NCBIfam" id="NF037995">
    <property type="entry name" value="TRAP_S1"/>
    <property type="match status" value="1"/>
</dbReference>
<name>A0A9X2DPG6_9BACI</name>
<dbReference type="RefSeq" id="WP_251222757.1">
    <property type="nucleotide sequence ID" value="NZ_JAMBOL010000004.1"/>
</dbReference>
<evidence type="ECO:0000313" key="7">
    <source>
        <dbReference type="Proteomes" id="UP001139179"/>
    </source>
</evidence>
<evidence type="ECO:0000256" key="1">
    <source>
        <dbReference type="ARBA" id="ARBA00009023"/>
    </source>
</evidence>
<evidence type="ECO:0000256" key="4">
    <source>
        <dbReference type="SAM" id="MobiDB-lite"/>
    </source>
</evidence>
<dbReference type="EMBL" id="JAMBOL010000004">
    <property type="protein sequence ID" value="MCM3713957.1"/>
    <property type="molecule type" value="Genomic_DNA"/>
</dbReference>
<proteinExistence type="inferred from homology"/>
<dbReference type="PIRSF" id="PIRSF006470">
    <property type="entry name" value="DctB"/>
    <property type="match status" value="1"/>
</dbReference>
<keyword evidence="7" id="KW-1185">Reference proteome</keyword>
<evidence type="ECO:0000313" key="6">
    <source>
        <dbReference type="EMBL" id="MCM3713957.1"/>
    </source>
</evidence>
<accession>A0A9X2DPG6</accession>
<dbReference type="CDD" id="cd13603">
    <property type="entry name" value="PBP2_TRAP_Siap_TeaA_like"/>
    <property type="match status" value="1"/>
</dbReference>
<protein>
    <submittedName>
        <fullName evidence="6">TRAP transporter substrate-binding protein</fullName>
    </submittedName>
</protein>
<sequence>MNTRKSRITFGLFIGIALSILLAGCGSANTDSQPDSSSPSATEGSSFTHEFQLTTPLGDSHTAVQIWTDLFAELEEKTDGRLTGKVFSNSQLGGGNMNTTVDMVQKGTIDIGVFGSPLLGGYVPEFRVPTTAFLFDDFETADKALNDEAVMNFYREKSGESGYYFMGWMENSWNEITNNKKELILPEDMQGLKMRVAAGDIVIAGFQAAGANVVDMSLNELYTALQQGVADGQENGVSGAITANKLYEVQKYMTYTQYSYSPFAVVMNKKLWDEIPADDQAILTTLFEKYAPMQIQQNRESMEENLEFVKSEGMIVHVMTPEEREQWKAVMGPEAPDVQKVLDTYDQDFVKMLIDATH</sequence>
<reference evidence="6" key="1">
    <citation type="submission" date="2022-05" db="EMBL/GenBank/DDBJ databases">
        <title>Comparative Genomics of Spacecraft Associated Microbes.</title>
        <authorList>
            <person name="Tran M.T."/>
            <person name="Wright A."/>
            <person name="Seuylemezian A."/>
            <person name="Eisen J."/>
            <person name="Coil D."/>
        </authorList>
    </citation>
    <scope>NUCLEOTIDE SEQUENCE</scope>
    <source>
        <strain evidence="6">214.1.1</strain>
    </source>
</reference>
<dbReference type="Pfam" id="PF03480">
    <property type="entry name" value="DctP"/>
    <property type="match status" value="1"/>
</dbReference>
<organism evidence="6 7">
    <name type="scientific">Halalkalibacter oceani</name>
    <dbReference type="NCBI Taxonomy" id="1653776"/>
    <lineage>
        <taxon>Bacteria</taxon>
        <taxon>Bacillati</taxon>
        <taxon>Bacillota</taxon>
        <taxon>Bacilli</taxon>
        <taxon>Bacillales</taxon>
        <taxon>Bacillaceae</taxon>
        <taxon>Halalkalibacter</taxon>
    </lineage>
</organism>
<keyword evidence="2" id="KW-0813">Transport</keyword>
<evidence type="ECO:0000256" key="5">
    <source>
        <dbReference type="SAM" id="SignalP"/>
    </source>
</evidence>
<dbReference type="AlphaFoldDB" id="A0A9X2DPG6"/>
<dbReference type="Proteomes" id="UP001139179">
    <property type="component" value="Unassembled WGS sequence"/>
</dbReference>
<evidence type="ECO:0000256" key="3">
    <source>
        <dbReference type="ARBA" id="ARBA00022729"/>
    </source>
</evidence>
<comment type="caution">
    <text evidence="6">The sequence shown here is derived from an EMBL/GenBank/DDBJ whole genome shotgun (WGS) entry which is preliminary data.</text>
</comment>
<gene>
    <name evidence="6" type="ORF">M3202_07650</name>
</gene>
<comment type="similarity">
    <text evidence="1">Belongs to the bacterial solute-binding protein 7 family.</text>
</comment>
<dbReference type="PANTHER" id="PTHR33376">
    <property type="match status" value="1"/>
</dbReference>
<dbReference type="InterPro" id="IPR038404">
    <property type="entry name" value="TRAP_DctP_sf"/>
</dbReference>
<dbReference type="InterPro" id="IPR004682">
    <property type="entry name" value="TRAP_DctP"/>
</dbReference>
<dbReference type="GO" id="GO:0030288">
    <property type="term" value="C:outer membrane-bounded periplasmic space"/>
    <property type="evidence" value="ECO:0007669"/>
    <property type="project" value="InterPro"/>
</dbReference>
<feature type="signal peptide" evidence="5">
    <location>
        <begin position="1"/>
        <end position="23"/>
    </location>
</feature>
<dbReference type="Gene3D" id="3.40.190.170">
    <property type="entry name" value="Bacterial extracellular solute-binding protein, family 7"/>
    <property type="match status" value="1"/>
</dbReference>
<feature type="region of interest" description="Disordered" evidence="4">
    <location>
        <begin position="29"/>
        <end position="48"/>
    </location>
</feature>
<feature type="chain" id="PRO_5040809130" evidence="5">
    <location>
        <begin position="24"/>
        <end position="358"/>
    </location>
</feature>
<dbReference type="NCBIfam" id="TIGR00787">
    <property type="entry name" value="dctP"/>
    <property type="match status" value="1"/>
</dbReference>
<keyword evidence="3 5" id="KW-0732">Signal</keyword>
<dbReference type="GO" id="GO:0055085">
    <property type="term" value="P:transmembrane transport"/>
    <property type="evidence" value="ECO:0007669"/>
    <property type="project" value="InterPro"/>
</dbReference>
<dbReference type="InterPro" id="IPR018389">
    <property type="entry name" value="DctP_fam"/>
</dbReference>
<dbReference type="PANTHER" id="PTHR33376:SF7">
    <property type="entry name" value="C4-DICARBOXYLATE-BINDING PROTEIN DCTB"/>
    <property type="match status" value="1"/>
</dbReference>
<dbReference type="PROSITE" id="PS51257">
    <property type="entry name" value="PROKAR_LIPOPROTEIN"/>
    <property type="match status" value="1"/>
</dbReference>
<evidence type="ECO:0000256" key="2">
    <source>
        <dbReference type="ARBA" id="ARBA00022448"/>
    </source>
</evidence>